<dbReference type="InterPro" id="IPR025055">
    <property type="entry name" value="Ena_core"/>
</dbReference>
<comment type="caution">
    <text evidence="2">The sequence shown here is derived from an EMBL/GenBank/DDBJ whole genome shotgun (WGS) entry which is preliminary data.</text>
</comment>
<protein>
    <submittedName>
        <fullName evidence="2">Group-specific protein</fullName>
    </submittedName>
</protein>
<accession>A0A2B2G588</accession>
<dbReference type="Proteomes" id="UP000220900">
    <property type="component" value="Unassembled WGS sequence"/>
</dbReference>
<dbReference type="Pfam" id="PF13157">
    <property type="entry name" value="Enas"/>
    <property type="match status" value="1"/>
</dbReference>
<dbReference type="EMBL" id="NTZF01000020">
    <property type="protein sequence ID" value="PES94128.1"/>
    <property type="molecule type" value="Genomic_DNA"/>
</dbReference>
<feature type="domain" description="Endospore appendages core" evidence="1">
    <location>
        <begin position="62"/>
        <end position="148"/>
    </location>
</feature>
<gene>
    <name evidence="2" type="ORF">CN491_18230</name>
</gene>
<organism evidence="2 3">
    <name type="scientific">Bacillus cereus</name>
    <dbReference type="NCBI Taxonomy" id="1396"/>
    <lineage>
        <taxon>Bacteria</taxon>
        <taxon>Bacillati</taxon>
        <taxon>Bacillota</taxon>
        <taxon>Bacilli</taxon>
        <taxon>Bacillales</taxon>
        <taxon>Bacillaceae</taxon>
        <taxon>Bacillus</taxon>
        <taxon>Bacillus cereus group</taxon>
    </lineage>
</organism>
<reference evidence="2 3" key="1">
    <citation type="submission" date="2017-09" db="EMBL/GenBank/DDBJ databases">
        <title>Large-scale bioinformatics analysis of Bacillus genomes uncovers conserved roles of natural products in bacterial physiology.</title>
        <authorList>
            <consortium name="Agbiome Team Llc"/>
            <person name="Bleich R.M."/>
            <person name="Grubbs K.J."/>
            <person name="Santa Maria K.C."/>
            <person name="Allen S.E."/>
            <person name="Farag S."/>
            <person name="Shank E.A."/>
            <person name="Bowers A."/>
        </authorList>
    </citation>
    <scope>NUCLEOTIDE SEQUENCE [LARGE SCALE GENOMIC DNA]</scope>
    <source>
        <strain evidence="2 3">AFS002368</strain>
    </source>
</reference>
<evidence type="ECO:0000259" key="1">
    <source>
        <dbReference type="Pfam" id="PF13157"/>
    </source>
</evidence>
<dbReference type="AlphaFoldDB" id="A0A2B2G588"/>
<name>A0A2B2G588_BACCE</name>
<dbReference type="RefSeq" id="WP_098268721.1">
    <property type="nucleotide sequence ID" value="NZ_JAVIVZ010000001.1"/>
</dbReference>
<sequence>MKPHKNIGCFAPLSIICQPICPCPPPIPPPEQCGAELITNEFAGNIFISNDFISVAQRQSKQIYPTLTIWKDDGSISLSGTISVYNNKNSTDALTVQIVSNSSSTFTVLPGNTISYTGSNLQSVSIIDIPTDPSTYIEGRYCFQLTYCKSRRDCL</sequence>
<evidence type="ECO:0000313" key="2">
    <source>
        <dbReference type="EMBL" id="PES94128.1"/>
    </source>
</evidence>
<evidence type="ECO:0000313" key="3">
    <source>
        <dbReference type="Proteomes" id="UP000220900"/>
    </source>
</evidence>
<proteinExistence type="predicted"/>